<proteinExistence type="predicted"/>
<reference evidence="2 3" key="1">
    <citation type="submission" date="2009-11" db="EMBL/GenBank/DDBJ databases">
        <title>Annotation of Allomyces macrogynus ATCC 38327.</title>
        <authorList>
            <consortium name="The Broad Institute Genome Sequencing Platform"/>
            <person name="Russ C."/>
            <person name="Cuomo C."/>
            <person name="Burger G."/>
            <person name="Gray M.W."/>
            <person name="Holland P.W.H."/>
            <person name="King N."/>
            <person name="Lang F.B.F."/>
            <person name="Roger A.J."/>
            <person name="Ruiz-Trillo I."/>
            <person name="Young S.K."/>
            <person name="Zeng Q."/>
            <person name="Gargeya S."/>
            <person name="Fitzgerald M."/>
            <person name="Haas B."/>
            <person name="Abouelleil A."/>
            <person name="Alvarado L."/>
            <person name="Arachchi H.M."/>
            <person name="Berlin A."/>
            <person name="Chapman S.B."/>
            <person name="Gearin G."/>
            <person name="Goldberg J."/>
            <person name="Griggs A."/>
            <person name="Gujja S."/>
            <person name="Hansen M."/>
            <person name="Heiman D."/>
            <person name="Howarth C."/>
            <person name="Larimer J."/>
            <person name="Lui A."/>
            <person name="MacDonald P.J.P."/>
            <person name="McCowen C."/>
            <person name="Montmayeur A."/>
            <person name="Murphy C."/>
            <person name="Neiman D."/>
            <person name="Pearson M."/>
            <person name="Priest M."/>
            <person name="Roberts A."/>
            <person name="Saif S."/>
            <person name="Shea T."/>
            <person name="Sisk P."/>
            <person name="Stolte C."/>
            <person name="Sykes S."/>
            <person name="Wortman J."/>
            <person name="Nusbaum C."/>
            <person name="Birren B."/>
        </authorList>
    </citation>
    <scope>NUCLEOTIDE SEQUENCE [LARGE SCALE GENOMIC DNA]</scope>
    <source>
        <strain evidence="2 3">ATCC 38327</strain>
    </source>
</reference>
<name>A0A0L0T8U5_ALLM3</name>
<evidence type="ECO:0000313" key="2">
    <source>
        <dbReference type="EMBL" id="KNE71177.1"/>
    </source>
</evidence>
<gene>
    <name evidence="2" type="ORF">AMAG_15839</name>
</gene>
<dbReference type="Proteomes" id="UP000054350">
    <property type="component" value="Unassembled WGS sequence"/>
</dbReference>
<sequence>MTDPTPPPTAGAPAPKPTFHDRIAAQHPHLVPLKVCQAEAMKAGYQSLLAAGISVYIVAVLGKVKPNAAVMSAALAGIGGGFAGAATTFRACSAGATHATRNAAAGGRRDEDAGGEGEWLRDPAAEVEARRA</sequence>
<dbReference type="VEuPathDB" id="FungiDB:AMAG_15839"/>
<feature type="compositionally biased region" description="Basic and acidic residues" evidence="1">
    <location>
        <begin position="107"/>
        <end position="132"/>
    </location>
</feature>
<dbReference type="EMBL" id="GG745370">
    <property type="protein sequence ID" value="KNE71177.1"/>
    <property type="molecule type" value="Genomic_DNA"/>
</dbReference>
<reference evidence="3" key="2">
    <citation type="submission" date="2009-11" db="EMBL/GenBank/DDBJ databases">
        <title>The Genome Sequence of Allomyces macrogynus strain ATCC 38327.</title>
        <authorList>
            <consortium name="The Broad Institute Genome Sequencing Platform"/>
            <person name="Russ C."/>
            <person name="Cuomo C."/>
            <person name="Shea T."/>
            <person name="Young S.K."/>
            <person name="Zeng Q."/>
            <person name="Koehrsen M."/>
            <person name="Haas B."/>
            <person name="Borodovsky M."/>
            <person name="Guigo R."/>
            <person name="Alvarado L."/>
            <person name="Berlin A."/>
            <person name="Borenstein D."/>
            <person name="Chen Z."/>
            <person name="Engels R."/>
            <person name="Freedman E."/>
            <person name="Gellesch M."/>
            <person name="Goldberg J."/>
            <person name="Griggs A."/>
            <person name="Gujja S."/>
            <person name="Heiman D."/>
            <person name="Hepburn T."/>
            <person name="Howarth C."/>
            <person name="Jen D."/>
            <person name="Larson L."/>
            <person name="Lewis B."/>
            <person name="Mehta T."/>
            <person name="Park D."/>
            <person name="Pearson M."/>
            <person name="Roberts A."/>
            <person name="Saif S."/>
            <person name="Shenoy N."/>
            <person name="Sisk P."/>
            <person name="Stolte C."/>
            <person name="Sykes S."/>
            <person name="Walk T."/>
            <person name="White J."/>
            <person name="Yandava C."/>
            <person name="Burger G."/>
            <person name="Gray M.W."/>
            <person name="Holland P.W.H."/>
            <person name="King N."/>
            <person name="Lang F.B.F."/>
            <person name="Roger A.J."/>
            <person name="Ruiz-Trillo I."/>
            <person name="Lander E."/>
            <person name="Nusbaum C."/>
        </authorList>
    </citation>
    <scope>NUCLEOTIDE SEQUENCE [LARGE SCALE GENOMIC DNA]</scope>
    <source>
        <strain evidence="3">ATCC 38327</strain>
    </source>
</reference>
<protein>
    <submittedName>
        <fullName evidence="2">Uncharacterized protein</fullName>
    </submittedName>
</protein>
<dbReference type="OrthoDB" id="10455776at2759"/>
<feature type="region of interest" description="Disordered" evidence="1">
    <location>
        <begin position="99"/>
        <end position="132"/>
    </location>
</feature>
<accession>A0A0L0T8U5</accession>
<evidence type="ECO:0000256" key="1">
    <source>
        <dbReference type="SAM" id="MobiDB-lite"/>
    </source>
</evidence>
<keyword evidence="3" id="KW-1185">Reference proteome</keyword>
<dbReference type="AlphaFoldDB" id="A0A0L0T8U5"/>
<organism evidence="2 3">
    <name type="scientific">Allomyces macrogynus (strain ATCC 38327)</name>
    <name type="common">Allomyces javanicus var. macrogynus</name>
    <dbReference type="NCBI Taxonomy" id="578462"/>
    <lineage>
        <taxon>Eukaryota</taxon>
        <taxon>Fungi</taxon>
        <taxon>Fungi incertae sedis</taxon>
        <taxon>Blastocladiomycota</taxon>
        <taxon>Blastocladiomycetes</taxon>
        <taxon>Blastocladiales</taxon>
        <taxon>Blastocladiaceae</taxon>
        <taxon>Allomyces</taxon>
    </lineage>
</organism>
<evidence type="ECO:0000313" key="3">
    <source>
        <dbReference type="Proteomes" id="UP000054350"/>
    </source>
</evidence>